<sequence>MILALIEVRNLRKEFKRLIPKTGFLSGVRNLWNTNYHTHVAVDDITFQVEEGEMLGYIGPNGAGKSTSIKMMTGILVPTAGEISIAGLTPWKQRQEHAQNIGVVFGQKTQLWWDIPVIESYKVLKTIYKIPDNLYQKNLNTFRELLELHEFENTPVRQLSLGQRMRADLAAAMLHNPRILFLDEPTIGVDVLAKERLRTFIREINRDRGVTVLLTTHDMTDIEKLCKRMSIIDDGKILYDGSIDHLKSQFGSERTLIIELDDAPYSLNIPDTRVLREEGARIWLSYNRDRLSASDVMMKVAAGHTIRDLTVEEPEIESIVREIYETGMTTRQKEEPHVAVLDV</sequence>
<keyword evidence="3 5" id="KW-0067">ATP-binding</keyword>
<dbReference type="RefSeq" id="WP_386048269.1">
    <property type="nucleotide sequence ID" value="NZ_JBHUIO010000009.1"/>
</dbReference>
<dbReference type="Gene3D" id="3.40.50.300">
    <property type="entry name" value="P-loop containing nucleotide triphosphate hydrolases"/>
    <property type="match status" value="1"/>
</dbReference>
<evidence type="ECO:0000313" key="6">
    <source>
        <dbReference type="Proteomes" id="UP001597343"/>
    </source>
</evidence>
<organism evidence="5 6">
    <name type="scientific">Tumebacillus lipolyticus</name>
    <dbReference type="NCBI Taxonomy" id="1280370"/>
    <lineage>
        <taxon>Bacteria</taxon>
        <taxon>Bacillati</taxon>
        <taxon>Bacillota</taxon>
        <taxon>Bacilli</taxon>
        <taxon>Bacillales</taxon>
        <taxon>Alicyclobacillaceae</taxon>
        <taxon>Tumebacillus</taxon>
    </lineage>
</organism>
<comment type="caution">
    <text evidence="5">The sequence shown here is derived from an EMBL/GenBank/DDBJ whole genome shotgun (WGS) entry which is preliminary data.</text>
</comment>
<gene>
    <name evidence="5" type="ORF">ACFSOY_15970</name>
</gene>
<evidence type="ECO:0000256" key="1">
    <source>
        <dbReference type="ARBA" id="ARBA00022448"/>
    </source>
</evidence>
<keyword evidence="2" id="KW-0547">Nucleotide-binding</keyword>
<keyword evidence="6" id="KW-1185">Reference proteome</keyword>
<proteinExistence type="predicted"/>
<dbReference type="PANTHER" id="PTHR42711:SF1">
    <property type="entry name" value="ABC-TRANSPORT PROTEIN, ATP-BINDING COMPONENT"/>
    <property type="match status" value="1"/>
</dbReference>
<dbReference type="SUPFAM" id="SSF52540">
    <property type="entry name" value="P-loop containing nucleoside triphosphate hydrolases"/>
    <property type="match status" value="1"/>
</dbReference>
<evidence type="ECO:0000256" key="3">
    <source>
        <dbReference type="ARBA" id="ARBA00022840"/>
    </source>
</evidence>
<dbReference type="InterPro" id="IPR017871">
    <property type="entry name" value="ABC_transporter-like_CS"/>
</dbReference>
<protein>
    <submittedName>
        <fullName evidence="5">ATP-binding cassette domain-containing protein</fullName>
    </submittedName>
</protein>
<dbReference type="PANTHER" id="PTHR42711">
    <property type="entry name" value="ABC TRANSPORTER ATP-BINDING PROTEIN"/>
    <property type="match status" value="1"/>
</dbReference>
<dbReference type="GO" id="GO:0005524">
    <property type="term" value="F:ATP binding"/>
    <property type="evidence" value="ECO:0007669"/>
    <property type="project" value="UniProtKB-KW"/>
</dbReference>
<keyword evidence="1" id="KW-0813">Transport</keyword>
<dbReference type="Proteomes" id="UP001597343">
    <property type="component" value="Unassembled WGS sequence"/>
</dbReference>
<dbReference type="Pfam" id="PF00005">
    <property type="entry name" value="ABC_tran"/>
    <property type="match status" value="1"/>
</dbReference>
<feature type="domain" description="ABC transporter" evidence="4">
    <location>
        <begin position="26"/>
        <end position="259"/>
    </location>
</feature>
<dbReference type="InterPro" id="IPR003439">
    <property type="entry name" value="ABC_transporter-like_ATP-bd"/>
</dbReference>
<dbReference type="InterPro" id="IPR003593">
    <property type="entry name" value="AAA+_ATPase"/>
</dbReference>
<dbReference type="PROSITE" id="PS00211">
    <property type="entry name" value="ABC_TRANSPORTER_1"/>
    <property type="match status" value="1"/>
</dbReference>
<dbReference type="InterPro" id="IPR050763">
    <property type="entry name" value="ABC_transporter_ATP-binding"/>
</dbReference>
<dbReference type="InterPro" id="IPR027417">
    <property type="entry name" value="P-loop_NTPase"/>
</dbReference>
<name>A0ABW5A0K1_9BACL</name>
<reference evidence="6" key="1">
    <citation type="journal article" date="2019" name="Int. J. Syst. Evol. Microbiol.">
        <title>The Global Catalogue of Microorganisms (GCM) 10K type strain sequencing project: providing services to taxonomists for standard genome sequencing and annotation.</title>
        <authorList>
            <consortium name="The Broad Institute Genomics Platform"/>
            <consortium name="The Broad Institute Genome Sequencing Center for Infectious Disease"/>
            <person name="Wu L."/>
            <person name="Ma J."/>
        </authorList>
    </citation>
    <scope>NUCLEOTIDE SEQUENCE [LARGE SCALE GENOMIC DNA]</scope>
    <source>
        <strain evidence="6">CGMCC 1.13574</strain>
    </source>
</reference>
<evidence type="ECO:0000259" key="4">
    <source>
        <dbReference type="PROSITE" id="PS50893"/>
    </source>
</evidence>
<dbReference type="PROSITE" id="PS50893">
    <property type="entry name" value="ABC_TRANSPORTER_2"/>
    <property type="match status" value="1"/>
</dbReference>
<evidence type="ECO:0000313" key="5">
    <source>
        <dbReference type="EMBL" id="MFD2171460.1"/>
    </source>
</evidence>
<evidence type="ECO:0000256" key="2">
    <source>
        <dbReference type="ARBA" id="ARBA00022741"/>
    </source>
</evidence>
<accession>A0ABW5A0K1</accession>
<dbReference type="EMBL" id="JBHUIO010000009">
    <property type="protein sequence ID" value="MFD2171460.1"/>
    <property type="molecule type" value="Genomic_DNA"/>
</dbReference>
<dbReference type="SMART" id="SM00382">
    <property type="entry name" value="AAA"/>
    <property type="match status" value="1"/>
</dbReference>